<evidence type="ECO:0000313" key="1">
    <source>
        <dbReference type="EMBL" id="ADI09733.1"/>
    </source>
</evidence>
<dbReference type="AlphaFoldDB" id="D7BW04"/>
<proteinExistence type="predicted"/>
<dbReference type="Proteomes" id="UP000000377">
    <property type="component" value="Chromosome"/>
</dbReference>
<accession>D7BW04</accession>
<dbReference type="HOGENOM" id="CLU_2994579_0_0_11"/>
<dbReference type="EMBL" id="CP002047">
    <property type="protein sequence ID" value="ADI09733.1"/>
    <property type="molecule type" value="Genomic_DNA"/>
</dbReference>
<gene>
    <name evidence="1" type="ordered locus">SBI_06613</name>
</gene>
<protein>
    <submittedName>
        <fullName evidence="1">Uncharacterized protein</fullName>
    </submittedName>
</protein>
<evidence type="ECO:0000313" key="2">
    <source>
        <dbReference type="Proteomes" id="UP000000377"/>
    </source>
</evidence>
<keyword evidence="2" id="KW-1185">Reference proteome</keyword>
<sequence>MNSQHGPIANFTNEWEIRSFPHQALERGLPRAVLLVQLLIFPPYGVDASLKEWRSYE</sequence>
<name>D7BW04_STRBB</name>
<organism evidence="1 2">
    <name type="scientific">Streptomyces bingchenggensis (strain BCW-1)</name>
    <dbReference type="NCBI Taxonomy" id="749414"/>
    <lineage>
        <taxon>Bacteria</taxon>
        <taxon>Bacillati</taxon>
        <taxon>Actinomycetota</taxon>
        <taxon>Actinomycetes</taxon>
        <taxon>Kitasatosporales</taxon>
        <taxon>Streptomycetaceae</taxon>
        <taxon>Streptomyces</taxon>
    </lineage>
</organism>
<reference evidence="1 2" key="1">
    <citation type="journal article" date="2010" name="J. Bacteriol.">
        <title>Genome sequence of the milbemycin-producing bacterium Streptomyces bingchenggensis.</title>
        <authorList>
            <person name="Wang X.J."/>
            <person name="Yan Y.J."/>
            <person name="Zhang B."/>
            <person name="An J."/>
            <person name="Wang J.J."/>
            <person name="Tian J."/>
            <person name="Jiang L."/>
            <person name="Chen Y.H."/>
            <person name="Huang S.X."/>
            <person name="Yin M."/>
            <person name="Zhang J."/>
            <person name="Gao A.L."/>
            <person name="Liu C.X."/>
            <person name="Zhu Z.X."/>
            <person name="Xiang W.S."/>
        </authorList>
    </citation>
    <scope>NUCLEOTIDE SEQUENCE [LARGE SCALE GENOMIC DNA]</scope>
    <source>
        <strain evidence="1 2">BCW-1</strain>
    </source>
</reference>
<dbReference type="KEGG" id="sbh:SBI_06613"/>